<reference evidence="7 8" key="1">
    <citation type="journal article" date="2018" name="J. Allergy Clin. Immunol.">
        <title>High-quality assembly of Dermatophagoides pteronyssinus genome and transcriptome reveals a wide range of novel allergens.</title>
        <authorList>
            <person name="Liu X.Y."/>
            <person name="Yang K.Y."/>
            <person name="Wang M.Q."/>
            <person name="Kwok J.S."/>
            <person name="Zeng X."/>
            <person name="Yang Z."/>
            <person name="Xiao X.J."/>
            <person name="Lau C.P."/>
            <person name="Li Y."/>
            <person name="Huang Z.M."/>
            <person name="Ba J.G."/>
            <person name="Yim A.K."/>
            <person name="Ouyang C.Y."/>
            <person name="Ngai S.M."/>
            <person name="Chan T.F."/>
            <person name="Leung E.L."/>
            <person name="Liu L."/>
            <person name="Liu Z.G."/>
            <person name="Tsui S.K."/>
        </authorList>
    </citation>
    <scope>NUCLEOTIDE SEQUENCE [LARGE SCALE GENOMIC DNA]</scope>
    <source>
        <strain evidence="7">Derp</strain>
    </source>
</reference>
<dbReference type="PANTHER" id="PTHR45961:SF6">
    <property type="entry name" value="IP21249P"/>
    <property type="match status" value="1"/>
</dbReference>
<protein>
    <submittedName>
        <fullName evidence="7">Dual specificity protein phosphatase 14</fullName>
    </submittedName>
</protein>
<name>A0ABQ8J7I6_DERPT</name>
<comment type="similarity">
    <text evidence="1">Belongs to the protein-tyrosine phosphatase family. Non-receptor class dual specificity subfamily.</text>
</comment>
<feature type="domain" description="Tyrosine-protein phosphatase" evidence="5">
    <location>
        <begin position="131"/>
        <end position="280"/>
    </location>
</feature>
<reference evidence="7 8" key="2">
    <citation type="journal article" date="2022" name="Mol. Biol. Evol.">
        <title>Comparative Genomics Reveals Insights into the Divergent Evolution of Astigmatic Mites and Household Pest Adaptations.</title>
        <authorList>
            <person name="Xiong Q."/>
            <person name="Wan A.T."/>
            <person name="Liu X."/>
            <person name="Fung C.S."/>
            <person name="Xiao X."/>
            <person name="Malainual N."/>
            <person name="Hou J."/>
            <person name="Wang L."/>
            <person name="Wang M."/>
            <person name="Yang K.Y."/>
            <person name="Cui Y."/>
            <person name="Leung E.L."/>
            <person name="Nong W."/>
            <person name="Shin S.K."/>
            <person name="Au S.W."/>
            <person name="Jeong K.Y."/>
            <person name="Chew F.T."/>
            <person name="Hui J.H."/>
            <person name="Leung T.F."/>
            <person name="Tungtrongchitr A."/>
            <person name="Zhong N."/>
            <person name="Liu Z."/>
            <person name="Tsui S.K."/>
        </authorList>
    </citation>
    <scope>NUCLEOTIDE SEQUENCE [LARGE SCALE GENOMIC DNA]</scope>
    <source>
        <strain evidence="7">Derp</strain>
    </source>
</reference>
<sequence>MGCNIGSLINETSSNQNKQQNSDSIEIKRNDSKQSILTIYSSTMPPITTNSITKKKQQQIIKLQPKSLRKLSGKKQQQQQPQPKQRSSSKSLTILKLPICLLTLKERTQLCNGFVPIQSSTKLLLSAPFSNFNQYTRRLFLTGFAGIIPENLNQYRIGYIIILAKEMQSIIPITKDRSTISAEMHKFLIPENLTASIHPLFHTIVDLIDGKIRENSDKNVVVCCTSGMSRSATIVLAYAIKHLGVTLRLSFHQLQQSRQCARPNLNYFQQLIEYEFECLGKNSVQMIDLDHFKCKFQTSSSSIDGYNENKFLSKSSSLQQQQQQQQQPIIGQKLPDIYYEQYPELLKYEQNTYQYLKTKSQQQQQQQQSSSTIQNEYTGELRPYIIEQISYLKFLNDLELSRQQLTIFSKEKINSGGSGSKGGRNSRDNVSLEKYKQQQ</sequence>
<feature type="region of interest" description="Disordered" evidence="4">
    <location>
        <begin position="69"/>
        <end position="90"/>
    </location>
</feature>
<feature type="region of interest" description="Disordered" evidence="4">
    <location>
        <begin position="412"/>
        <end position="439"/>
    </location>
</feature>
<feature type="compositionally biased region" description="Basic and acidic residues" evidence="4">
    <location>
        <begin position="425"/>
        <end position="439"/>
    </location>
</feature>
<dbReference type="Pfam" id="PF00782">
    <property type="entry name" value="DSPc"/>
    <property type="match status" value="1"/>
</dbReference>
<dbReference type="InterPro" id="IPR000387">
    <property type="entry name" value="Tyr_Pase_dom"/>
</dbReference>
<dbReference type="Gene3D" id="3.90.190.10">
    <property type="entry name" value="Protein tyrosine phosphatase superfamily"/>
    <property type="match status" value="1"/>
</dbReference>
<feature type="compositionally biased region" description="Low complexity" evidence="4">
    <location>
        <begin position="13"/>
        <end position="22"/>
    </location>
</feature>
<proteinExistence type="inferred from homology"/>
<evidence type="ECO:0000313" key="8">
    <source>
        <dbReference type="Proteomes" id="UP000887458"/>
    </source>
</evidence>
<dbReference type="PROSITE" id="PS50054">
    <property type="entry name" value="TYR_PHOSPHATASE_DUAL"/>
    <property type="match status" value="1"/>
</dbReference>
<evidence type="ECO:0000313" key="7">
    <source>
        <dbReference type="EMBL" id="KAH9418365.1"/>
    </source>
</evidence>
<evidence type="ECO:0000256" key="1">
    <source>
        <dbReference type="ARBA" id="ARBA00008601"/>
    </source>
</evidence>
<accession>A0ABQ8J7I6</accession>
<feature type="compositionally biased region" description="Low complexity" evidence="4">
    <location>
        <begin position="74"/>
        <end position="90"/>
    </location>
</feature>
<dbReference type="SUPFAM" id="SSF52799">
    <property type="entry name" value="(Phosphotyrosine protein) phosphatases II"/>
    <property type="match status" value="1"/>
</dbReference>
<organism evidence="7 8">
    <name type="scientific">Dermatophagoides pteronyssinus</name>
    <name type="common">European house dust mite</name>
    <dbReference type="NCBI Taxonomy" id="6956"/>
    <lineage>
        <taxon>Eukaryota</taxon>
        <taxon>Metazoa</taxon>
        <taxon>Ecdysozoa</taxon>
        <taxon>Arthropoda</taxon>
        <taxon>Chelicerata</taxon>
        <taxon>Arachnida</taxon>
        <taxon>Acari</taxon>
        <taxon>Acariformes</taxon>
        <taxon>Sarcoptiformes</taxon>
        <taxon>Astigmata</taxon>
        <taxon>Psoroptidia</taxon>
        <taxon>Analgoidea</taxon>
        <taxon>Pyroglyphidae</taxon>
        <taxon>Dermatophagoidinae</taxon>
        <taxon>Dermatophagoides</taxon>
    </lineage>
</organism>
<evidence type="ECO:0000256" key="3">
    <source>
        <dbReference type="ARBA" id="ARBA00022912"/>
    </source>
</evidence>
<dbReference type="EMBL" id="NJHN03000064">
    <property type="protein sequence ID" value="KAH9418365.1"/>
    <property type="molecule type" value="Genomic_DNA"/>
</dbReference>
<evidence type="ECO:0000256" key="2">
    <source>
        <dbReference type="ARBA" id="ARBA00022801"/>
    </source>
</evidence>
<evidence type="ECO:0000259" key="6">
    <source>
        <dbReference type="PROSITE" id="PS50056"/>
    </source>
</evidence>
<dbReference type="InterPro" id="IPR029021">
    <property type="entry name" value="Prot-tyrosine_phosphatase-like"/>
</dbReference>
<evidence type="ECO:0000256" key="4">
    <source>
        <dbReference type="SAM" id="MobiDB-lite"/>
    </source>
</evidence>
<feature type="domain" description="Tyrosine specific protein phosphatases" evidence="6">
    <location>
        <begin position="199"/>
        <end position="258"/>
    </location>
</feature>
<keyword evidence="2" id="KW-0378">Hydrolase</keyword>
<dbReference type="InterPro" id="IPR052103">
    <property type="entry name" value="Dual_spec_Phospatases"/>
</dbReference>
<keyword evidence="3" id="KW-0904">Protein phosphatase</keyword>
<dbReference type="PROSITE" id="PS50056">
    <property type="entry name" value="TYR_PHOSPHATASE_2"/>
    <property type="match status" value="1"/>
</dbReference>
<comment type="caution">
    <text evidence="7">The sequence shown here is derived from an EMBL/GenBank/DDBJ whole genome shotgun (WGS) entry which is preliminary data.</text>
</comment>
<evidence type="ECO:0000259" key="5">
    <source>
        <dbReference type="PROSITE" id="PS50054"/>
    </source>
</evidence>
<gene>
    <name evidence="7" type="primary">DUSP14_4</name>
    <name evidence="7" type="ORF">DERP_010234</name>
</gene>
<dbReference type="Proteomes" id="UP000887458">
    <property type="component" value="Unassembled WGS sequence"/>
</dbReference>
<feature type="region of interest" description="Disordered" evidence="4">
    <location>
        <begin position="1"/>
        <end position="28"/>
    </location>
</feature>
<dbReference type="InterPro" id="IPR020422">
    <property type="entry name" value="TYR_PHOSPHATASE_DUAL_dom"/>
</dbReference>
<dbReference type="SMART" id="SM00195">
    <property type="entry name" value="DSPc"/>
    <property type="match status" value="1"/>
</dbReference>
<keyword evidence="8" id="KW-1185">Reference proteome</keyword>
<dbReference type="PANTHER" id="PTHR45961">
    <property type="entry name" value="IP21249P"/>
    <property type="match status" value="1"/>
</dbReference>
<dbReference type="InterPro" id="IPR000340">
    <property type="entry name" value="Dual-sp_phosphatase_cat-dom"/>
</dbReference>